<keyword evidence="10" id="KW-1185">Reference proteome</keyword>
<evidence type="ECO:0000256" key="5">
    <source>
        <dbReference type="ARBA" id="ARBA00022692"/>
    </source>
</evidence>
<evidence type="ECO:0000256" key="4">
    <source>
        <dbReference type="ARBA" id="ARBA00022475"/>
    </source>
</evidence>
<evidence type="ECO:0000256" key="2">
    <source>
        <dbReference type="ARBA" id="ARBA00006669"/>
    </source>
</evidence>
<dbReference type="PANTHER" id="PTHR36122">
    <property type="entry name" value="NICOTINAMIDE RIBOSIDE TRANSPORTER PNUC"/>
    <property type="match status" value="1"/>
</dbReference>
<evidence type="ECO:0000313" key="9">
    <source>
        <dbReference type="EMBL" id="MBF4553119.1"/>
    </source>
</evidence>
<comment type="similarity">
    <text evidence="2">Belongs to the nicotinamide ribonucleoside (NR) uptake permease (TC 4.B.1) family.</text>
</comment>
<gene>
    <name evidence="9" type="ORF">IRY30_03345</name>
</gene>
<sequence>MNELTAGFLNASLDISGIEILWLELIRNLYIILFAIGILFRKSWAWPVDIMGNFFLILVSSLEVLLHPAAAQFYFRVFQHIAFLGFALYGWKHWSLGRWDFGKAHVSPQWASPGQRRKGLLISGAAVFGVATVLHLVGSSVAIPQAFILVSAMLVYYCVTRGYTEFWIVWLAAHLVTIPLLLASGLYISVLFYLVFLMVLLWGFVVWIGIQRASAQLKFEPIPADRGTSPLPPARS</sequence>
<evidence type="ECO:0000256" key="8">
    <source>
        <dbReference type="SAM" id="Phobius"/>
    </source>
</evidence>
<comment type="subcellular location">
    <subcellularLocation>
        <location evidence="1">Cell membrane</location>
        <topology evidence="1">Multi-pass membrane protein</topology>
    </subcellularLocation>
</comment>
<feature type="transmembrane region" description="Helical" evidence="8">
    <location>
        <begin position="190"/>
        <end position="210"/>
    </location>
</feature>
<keyword evidence="7 8" id="KW-0472">Membrane</keyword>
<reference evidence="9 10" key="1">
    <citation type="submission" date="2020-10" db="EMBL/GenBank/DDBJ databases">
        <title>Novel species in genus Corynebacterium.</title>
        <authorList>
            <person name="Zhang G."/>
        </authorList>
    </citation>
    <scope>NUCLEOTIDE SEQUENCE [LARGE SCALE GENOMIC DNA]</scope>
    <source>
        <strain evidence="9 10">DSM 45110</strain>
    </source>
</reference>
<feature type="transmembrane region" description="Helical" evidence="8">
    <location>
        <begin position="166"/>
        <end position="184"/>
    </location>
</feature>
<keyword evidence="3" id="KW-0813">Transport</keyword>
<organism evidence="9 10">
    <name type="scientific">Corynebacterium suicordis DSM 45110</name>
    <dbReference type="NCBI Taxonomy" id="1121369"/>
    <lineage>
        <taxon>Bacteria</taxon>
        <taxon>Bacillati</taxon>
        <taxon>Actinomycetota</taxon>
        <taxon>Actinomycetes</taxon>
        <taxon>Mycobacteriales</taxon>
        <taxon>Corynebacteriaceae</taxon>
        <taxon>Corynebacterium</taxon>
    </lineage>
</organism>
<feature type="transmembrane region" description="Helical" evidence="8">
    <location>
        <begin position="20"/>
        <end position="40"/>
    </location>
</feature>
<dbReference type="Pfam" id="PF04973">
    <property type="entry name" value="NMN_transporter"/>
    <property type="match status" value="1"/>
</dbReference>
<proteinExistence type="inferred from homology"/>
<feature type="transmembrane region" description="Helical" evidence="8">
    <location>
        <begin position="119"/>
        <end position="136"/>
    </location>
</feature>
<accession>A0ABR9ZJJ0</accession>
<dbReference type="PANTHER" id="PTHR36122:SF2">
    <property type="entry name" value="NICOTINAMIDE RIBOSIDE TRANSPORTER PNUC"/>
    <property type="match status" value="1"/>
</dbReference>
<dbReference type="InterPro" id="IPR006419">
    <property type="entry name" value="NMN_transpt_PnuC"/>
</dbReference>
<dbReference type="RefSeq" id="WP_194555960.1">
    <property type="nucleotide sequence ID" value="NZ_JADKMY010000001.1"/>
</dbReference>
<dbReference type="EMBL" id="JADKMY010000001">
    <property type="protein sequence ID" value="MBF4553119.1"/>
    <property type="molecule type" value="Genomic_DNA"/>
</dbReference>
<keyword evidence="5 8" id="KW-0812">Transmembrane</keyword>
<evidence type="ECO:0000313" key="10">
    <source>
        <dbReference type="Proteomes" id="UP000635902"/>
    </source>
</evidence>
<feature type="transmembrane region" description="Helical" evidence="8">
    <location>
        <begin position="73"/>
        <end position="91"/>
    </location>
</feature>
<name>A0ABR9ZJJ0_9CORY</name>
<feature type="transmembrane region" description="Helical" evidence="8">
    <location>
        <begin position="142"/>
        <end position="159"/>
    </location>
</feature>
<evidence type="ECO:0000256" key="3">
    <source>
        <dbReference type="ARBA" id="ARBA00022448"/>
    </source>
</evidence>
<keyword evidence="4" id="KW-1003">Cell membrane</keyword>
<dbReference type="Proteomes" id="UP000635902">
    <property type="component" value="Unassembled WGS sequence"/>
</dbReference>
<evidence type="ECO:0000256" key="7">
    <source>
        <dbReference type="ARBA" id="ARBA00023136"/>
    </source>
</evidence>
<comment type="caution">
    <text evidence="9">The sequence shown here is derived from an EMBL/GenBank/DDBJ whole genome shotgun (WGS) entry which is preliminary data.</text>
</comment>
<protein>
    <submittedName>
        <fullName evidence="9">Nicotinamide mononucleotide transporter</fullName>
    </submittedName>
</protein>
<evidence type="ECO:0000256" key="1">
    <source>
        <dbReference type="ARBA" id="ARBA00004651"/>
    </source>
</evidence>
<feature type="transmembrane region" description="Helical" evidence="8">
    <location>
        <begin position="47"/>
        <end position="67"/>
    </location>
</feature>
<evidence type="ECO:0000256" key="6">
    <source>
        <dbReference type="ARBA" id="ARBA00022989"/>
    </source>
</evidence>
<keyword evidence="6 8" id="KW-1133">Transmembrane helix</keyword>